<dbReference type="HOGENOM" id="CLU_007251_2_1_5"/>
<dbReference type="Pfam" id="PF13432">
    <property type="entry name" value="TPR_16"/>
    <property type="match status" value="3"/>
</dbReference>
<dbReference type="InterPro" id="IPR019734">
    <property type="entry name" value="TPR_rpt"/>
</dbReference>
<organism evidence="3 4">
    <name type="scientific">Paramagnetospirillum magneticum (strain ATCC 700264 / AMB-1)</name>
    <name type="common">Magnetospirillum magneticum</name>
    <dbReference type="NCBI Taxonomy" id="342108"/>
    <lineage>
        <taxon>Bacteria</taxon>
        <taxon>Pseudomonadati</taxon>
        <taxon>Pseudomonadota</taxon>
        <taxon>Alphaproteobacteria</taxon>
        <taxon>Rhodospirillales</taxon>
        <taxon>Magnetospirillaceae</taxon>
        <taxon>Paramagnetospirillum</taxon>
    </lineage>
</organism>
<accession>Q2VYT5</accession>
<dbReference type="PANTHER" id="PTHR12558:SF13">
    <property type="entry name" value="CELL DIVISION CYCLE PROTEIN 27 HOMOLOG"/>
    <property type="match status" value="1"/>
</dbReference>
<dbReference type="Gene3D" id="1.25.40.10">
    <property type="entry name" value="Tetratricopeptide repeat domain"/>
    <property type="match status" value="3"/>
</dbReference>
<dbReference type="AlphaFoldDB" id="Q2VYT5"/>
<evidence type="ECO:0000313" key="4">
    <source>
        <dbReference type="Proteomes" id="UP000007058"/>
    </source>
</evidence>
<reference evidence="3 4" key="1">
    <citation type="journal article" date="2005" name="DNA Res.">
        <title>Complete genome sequence of the facultative anaerobic magnetotactic bacterium Magnetospirillum sp. strain AMB-1.</title>
        <authorList>
            <person name="Matsunaga T."/>
            <person name="Okamura Y."/>
            <person name="Fukuda Y."/>
            <person name="Wahyudi A.T."/>
            <person name="Murase Y."/>
            <person name="Takeyama H."/>
        </authorList>
    </citation>
    <scope>NUCLEOTIDE SEQUENCE [LARGE SCALE GENOMIC DNA]</scope>
    <source>
        <strain evidence="4">ATCC 700264 / AMB-1</strain>
    </source>
</reference>
<evidence type="ECO:0000256" key="1">
    <source>
        <dbReference type="PROSITE-ProRule" id="PRU00339"/>
    </source>
</evidence>
<dbReference type="InterPro" id="IPR011990">
    <property type="entry name" value="TPR-like_helical_dom_sf"/>
</dbReference>
<dbReference type="EMBL" id="AP007255">
    <property type="protein sequence ID" value="BAE53240.1"/>
    <property type="molecule type" value="Genomic_DNA"/>
</dbReference>
<dbReference type="Pfam" id="PF14559">
    <property type="entry name" value="TPR_19"/>
    <property type="match status" value="1"/>
</dbReference>
<dbReference type="STRING" id="342108.amb4436"/>
<protein>
    <submittedName>
        <fullName evidence="3">FOG: TPR repeat</fullName>
    </submittedName>
</protein>
<feature type="repeat" description="TPR" evidence="1">
    <location>
        <begin position="409"/>
        <end position="442"/>
    </location>
</feature>
<dbReference type="SMART" id="SM00028">
    <property type="entry name" value="TPR"/>
    <property type="match status" value="6"/>
</dbReference>
<dbReference type="KEGG" id="mag:amb4436"/>
<dbReference type="RefSeq" id="WP_011386780.1">
    <property type="nucleotide sequence ID" value="NC_007626.1"/>
</dbReference>
<feature type="repeat" description="TPR" evidence="1">
    <location>
        <begin position="478"/>
        <end position="511"/>
    </location>
</feature>
<keyword evidence="1" id="KW-0802">TPR repeat</keyword>
<gene>
    <name evidence="3" type="ordered locus">amb4436</name>
</gene>
<dbReference type="SUPFAM" id="SSF48452">
    <property type="entry name" value="TPR-like"/>
    <property type="match status" value="3"/>
</dbReference>
<feature type="region of interest" description="Disordered" evidence="2">
    <location>
        <begin position="546"/>
        <end position="566"/>
    </location>
</feature>
<dbReference type="Proteomes" id="UP000007058">
    <property type="component" value="Chromosome"/>
</dbReference>
<evidence type="ECO:0000256" key="2">
    <source>
        <dbReference type="SAM" id="MobiDB-lite"/>
    </source>
</evidence>
<dbReference type="PROSITE" id="PS50005">
    <property type="entry name" value="TPR"/>
    <property type="match status" value="2"/>
</dbReference>
<dbReference type="PANTHER" id="PTHR12558">
    <property type="entry name" value="CELL DIVISION CYCLE 16,23,27"/>
    <property type="match status" value="1"/>
</dbReference>
<keyword evidence="4" id="KW-1185">Reference proteome</keyword>
<sequence length="566" mass="61653">MKRFGIVVMAAMVAAGLGACAPRPDASADDNAGSGNETGLGAYLAGRFAHARGDTRAAAEYYAAAARRDPDNIDIQQRSFALLLAEGRLDEAEPIARRLLVIDDDSPLPLLVMGVQDARAGRFDLAEKRFSALPAKGINGFLGPLLTAWARAGQGQFDDGLATLAPRADTAGFAPVWEYHAGLMGDLAGRPDVAEAHFKAALANQTSVRTVEAAGTWYQRSGRMDEAKALYERYHAEHADRSLLDGRRQLAAGTNLPRVVETARDGLAEALFDTSSLVRQGNAQELSLVFSRLALSLRADFPLAQLLLADAMVAQGRLDEANALYSAMNRASQPGAFARLKLAVNLDEMKQTDAALSELTSLAAEWPESPEALMTMGDVLRRHKRYAEAADAYGAALARNGGSQDARNWSLFYARGIAYERAKQWSKAEPDMLEALRLSPDQPDVLNYLGYTWVDQGINVEKGRKLIERAVELRPNDGAIVDSLGWALYRMGEFQAAVKYLERASELKPEDPTVNEHLGDAFWQVGRDTEARYQWQRAMGLDPEPEQIEPLKAKISTGRLPGTPVK</sequence>
<evidence type="ECO:0000313" key="3">
    <source>
        <dbReference type="EMBL" id="BAE53240.1"/>
    </source>
</evidence>
<dbReference type="PROSITE" id="PS51257">
    <property type="entry name" value="PROKAR_LIPOPROTEIN"/>
    <property type="match status" value="1"/>
</dbReference>
<proteinExistence type="predicted"/>
<name>Q2VYT5_PARM1</name>